<feature type="domain" description="SHSP" evidence="4">
    <location>
        <begin position="31"/>
        <end position="143"/>
    </location>
</feature>
<evidence type="ECO:0000256" key="3">
    <source>
        <dbReference type="SAM" id="MobiDB-lite"/>
    </source>
</evidence>
<sequence length="173" mass="19877">MIMRWQPFHEVETLRSKIDQVFDELKSVTNNRSETWSPAIELQDSPENLILRVQLPGINRKDLDIQVTREAVLIAGERPYEKGQEDRGYFRSEFYYGKFHRVVELPLPVRHDQVKAEFSNGVLTLILPKLEKERDRVVKINLAELASATQTTSLEAASDSVAETSRHTELVTA</sequence>
<reference evidence="5" key="1">
    <citation type="submission" date="2021-05" db="EMBL/GenBank/DDBJ databases">
        <authorList>
            <person name="Pietrasiak N."/>
            <person name="Ward R."/>
            <person name="Stajich J.E."/>
            <person name="Kurbessoian T."/>
        </authorList>
    </citation>
    <scope>NUCLEOTIDE SEQUENCE</scope>
    <source>
        <strain evidence="5">CPER-KK1</strain>
    </source>
</reference>
<dbReference type="InterPro" id="IPR002068">
    <property type="entry name" value="A-crystallin/Hsp20_dom"/>
</dbReference>
<dbReference type="InterPro" id="IPR031107">
    <property type="entry name" value="Small_HSP"/>
</dbReference>
<feature type="compositionally biased region" description="Basic and acidic residues" evidence="3">
    <location>
        <begin position="164"/>
        <end position="173"/>
    </location>
</feature>
<comment type="similarity">
    <text evidence="1 2">Belongs to the small heat shock protein (HSP20) family.</text>
</comment>
<dbReference type="SUPFAM" id="SSF49764">
    <property type="entry name" value="HSP20-like chaperones"/>
    <property type="match status" value="1"/>
</dbReference>
<reference evidence="5" key="2">
    <citation type="journal article" date="2022" name="Microbiol. Resour. Announc.">
        <title>Metagenome Sequencing to Explore Phylogenomics of Terrestrial Cyanobacteria.</title>
        <authorList>
            <person name="Ward R.D."/>
            <person name="Stajich J.E."/>
            <person name="Johansen J.R."/>
            <person name="Huntemann M."/>
            <person name="Clum A."/>
            <person name="Foster B."/>
            <person name="Foster B."/>
            <person name="Roux S."/>
            <person name="Palaniappan K."/>
            <person name="Varghese N."/>
            <person name="Mukherjee S."/>
            <person name="Reddy T.B.K."/>
            <person name="Daum C."/>
            <person name="Copeland A."/>
            <person name="Chen I.A."/>
            <person name="Ivanova N.N."/>
            <person name="Kyrpides N.C."/>
            <person name="Shapiro N."/>
            <person name="Eloe-Fadrosh E.A."/>
            <person name="Pietrasiak N."/>
        </authorList>
    </citation>
    <scope>NUCLEOTIDE SEQUENCE</scope>
    <source>
        <strain evidence="5">CPER-KK1</strain>
    </source>
</reference>
<dbReference type="CDD" id="cd06464">
    <property type="entry name" value="ACD_sHsps-like"/>
    <property type="match status" value="1"/>
</dbReference>
<dbReference type="PROSITE" id="PS01031">
    <property type="entry name" value="SHSP"/>
    <property type="match status" value="1"/>
</dbReference>
<comment type="caution">
    <text evidence="5">The sequence shown here is derived from an EMBL/GenBank/DDBJ whole genome shotgun (WGS) entry which is preliminary data.</text>
</comment>
<dbReference type="Proteomes" id="UP000753908">
    <property type="component" value="Unassembled WGS sequence"/>
</dbReference>
<gene>
    <name evidence="5" type="ORF">KME25_00970</name>
</gene>
<dbReference type="EMBL" id="JAHHIF010000001">
    <property type="protein sequence ID" value="MBW4543013.1"/>
    <property type="molecule type" value="Genomic_DNA"/>
</dbReference>
<dbReference type="InterPro" id="IPR008978">
    <property type="entry name" value="HSP20-like_chaperone"/>
</dbReference>
<evidence type="ECO:0000313" key="5">
    <source>
        <dbReference type="EMBL" id="MBW4543013.1"/>
    </source>
</evidence>
<name>A0A951U7C1_9CYAN</name>
<evidence type="ECO:0000259" key="4">
    <source>
        <dbReference type="PROSITE" id="PS01031"/>
    </source>
</evidence>
<protein>
    <submittedName>
        <fullName evidence="5">Hsp20/alpha crystallin family protein</fullName>
    </submittedName>
</protein>
<dbReference type="Pfam" id="PF00011">
    <property type="entry name" value="HSP20"/>
    <property type="match status" value="1"/>
</dbReference>
<organism evidence="5 6">
    <name type="scientific">Symplocastrum torsivum CPER-KK1</name>
    <dbReference type="NCBI Taxonomy" id="450513"/>
    <lineage>
        <taxon>Bacteria</taxon>
        <taxon>Bacillati</taxon>
        <taxon>Cyanobacteriota</taxon>
        <taxon>Cyanophyceae</taxon>
        <taxon>Oscillatoriophycideae</taxon>
        <taxon>Oscillatoriales</taxon>
        <taxon>Microcoleaceae</taxon>
        <taxon>Symplocastrum</taxon>
    </lineage>
</organism>
<dbReference type="Gene3D" id="2.60.40.790">
    <property type="match status" value="1"/>
</dbReference>
<accession>A0A951U7C1</accession>
<dbReference type="PANTHER" id="PTHR11527">
    <property type="entry name" value="HEAT-SHOCK PROTEIN 20 FAMILY MEMBER"/>
    <property type="match status" value="1"/>
</dbReference>
<evidence type="ECO:0000313" key="6">
    <source>
        <dbReference type="Proteomes" id="UP000753908"/>
    </source>
</evidence>
<feature type="region of interest" description="Disordered" evidence="3">
    <location>
        <begin position="153"/>
        <end position="173"/>
    </location>
</feature>
<evidence type="ECO:0000256" key="1">
    <source>
        <dbReference type="PROSITE-ProRule" id="PRU00285"/>
    </source>
</evidence>
<proteinExistence type="inferred from homology"/>
<dbReference type="AlphaFoldDB" id="A0A951U7C1"/>
<evidence type="ECO:0000256" key="2">
    <source>
        <dbReference type="RuleBase" id="RU003616"/>
    </source>
</evidence>